<dbReference type="EMBL" id="MH453854">
    <property type="protein sequence ID" value="AXF38719.1"/>
    <property type="molecule type" value="Genomic_RNA"/>
</dbReference>
<protein>
    <submittedName>
        <fullName evidence="1">Non-structural protein 1</fullName>
    </submittedName>
</protein>
<organism evidence="1">
    <name type="scientific">Rotavirus G</name>
    <dbReference type="NCBI Taxonomy" id="183407"/>
    <lineage>
        <taxon>Viruses</taxon>
        <taxon>Riboviria</taxon>
        <taxon>Orthornavirae</taxon>
        <taxon>Duplornaviricota</taxon>
        <taxon>Resentoviricetes</taxon>
        <taxon>Reovirales</taxon>
        <taxon>Sedoreoviridae</taxon>
        <taxon>Rotavirus</taxon>
        <taxon>Rotavirus gammagastroenteritidis</taxon>
    </lineage>
</organism>
<evidence type="ECO:0000313" key="1">
    <source>
        <dbReference type="EMBL" id="AXF38719.1"/>
    </source>
</evidence>
<proteinExistence type="predicted"/>
<name>A0A3G1RPF5_9REOV</name>
<accession>A0A3G1RPF5</accession>
<gene>
    <name evidence="1" type="primary">NSP1</name>
</gene>
<sequence length="311" mass="35967">MACSKIVDRIPTTKKLNYRSFIHEIHLGENNKKQIDWFEVNELSTVNLENKILLSRICENNRIDHFCGHLHDPEQPNTYALRPQMPTNNHILWPCGLKSVTIFGVKLIAEDFTTCKCGNARPTIINNGLFTFTTFCSNDYILVESVGKTDLLCKNCDCRIDYYRVTKGMIQNIEKKVFDNTLCLSCSPIKLTFKNLCRYANSKPVTPSYDNLKMLYKFGDAMMNRAEEAFKNVNVSLVSTNAEDFSLEASVKSIEYYLSRARILNRGVKSIEIKNEQYGMFLIIYKEYGRIVLKVDDNKDMINKFRTMFEV</sequence>
<reference evidence="1" key="1">
    <citation type="journal article" date="2018" name="Mol. Ecol.">
        <title>Virus-virus interactions and host ecology are associated with RNA virome structure in wild birds.</title>
        <authorList>
            <person name="Wille M."/>
            <person name="Eden J.S."/>
            <person name="Shi M."/>
            <person name="Klaassen M."/>
            <person name="Hurt A.C."/>
            <person name="Holmes E.C."/>
        </authorList>
    </citation>
    <scope>NUCLEOTIDE SEQUENCE</scope>
    <source>
        <strain evidence="1">MW07</strain>
    </source>
</reference>